<dbReference type="InterPro" id="IPR050300">
    <property type="entry name" value="GDXG_lipolytic_enzyme"/>
</dbReference>
<reference evidence="3" key="3">
    <citation type="submission" date="2025-09" db="UniProtKB">
        <authorList>
            <consortium name="Ensembl"/>
        </authorList>
    </citation>
    <scope>IDENTIFICATION</scope>
</reference>
<dbReference type="OMA" id="HGGYWRM"/>
<keyword evidence="4" id="KW-1185">Reference proteome</keyword>
<organism evidence="3 4">
    <name type="scientific">Ciona savignyi</name>
    <name type="common">Pacific transparent sea squirt</name>
    <dbReference type="NCBI Taxonomy" id="51511"/>
    <lineage>
        <taxon>Eukaryota</taxon>
        <taxon>Metazoa</taxon>
        <taxon>Chordata</taxon>
        <taxon>Tunicata</taxon>
        <taxon>Ascidiacea</taxon>
        <taxon>Phlebobranchia</taxon>
        <taxon>Cionidae</taxon>
        <taxon>Ciona</taxon>
    </lineage>
</organism>
<dbReference type="GeneTree" id="ENSGT00390000011093"/>
<evidence type="ECO:0000259" key="2">
    <source>
        <dbReference type="Pfam" id="PF20434"/>
    </source>
</evidence>
<dbReference type="InterPro" id="IPR049492">
    <property type="entry name" value="BD-FAE-like_dom"/>
</dbReference>
<protein>
    <recommendedName>
        <fullName evidence="2">BD-FAE-like domain-containing protein</fullName>
    </recommendedName>
</protein>
<dbReference type="HOGENOM" id="CLU_012494_4_7_1"/>
<dbReference type="AlphaFoldDB" id="H2YJE2"/>
<dbReference type="PANTHER" id="PTHR48081:SF33">
    <property type="entry name" value="KYNURENINE FORMAMIDASE"/>
    <property type="match status" value="1"/>
</dbReference>
<dbReference type="Proteomes" id="UP000007875">
    <property type="component" value="Unassembled WGS sequence"/>
</dbReference>
<dbReference type="eggNOG" id="KOG4627">
    <property type="taxonomic scope" value="Eukaryota"/>
</dbReference>
<name>H2YJE2_CIOSA</name>
<dbReference type="InParanoid" id="H2YJE2"/>
<dbReference type="Ensembl" id="ENSCSAVT00000005513.1">
    <property type="protein sequence ID" value="ENSCSAVP00000005441.1"/>
    <property type="gene ID" value="ENSCSAVG00000003252.1"/>
</dbReference>
<dbReference type="SUPFAM" id="SSF53474">
    <property type="entry name" value="alpha/beta-Hydrolases"/>
    <property type="match status" value="1"/>
</dbReference>
<dbReference type="PANTHER" id="PTHR48081">
    <property type="entry name" value="AB HYDROLASE SUPERFAMILY PROTEIN C4A8.06C"/>
    <property type="match status" value="1"/>
</dbReference>
<evidence type="ECO:0000313" key="3">
    <source>
        <dbReference type="Ensembl" id="ENSCSAVP00000005441.1"/>
    </source>
</evidence>
<evidence type="ECO:0000313" key="4">
    <source>
        <dbReference type="Proteomes" id="UP000007875"/>
    </source>
</evidence>
<dbReference type="InterPro" id="IPR029058">
    <property type="entry name" value="AB_hydrolase_fold"/>
</dbReference>
<keyword evidence="1" id="KW-0378">Hydrolase</keyword>
<reference evidence="3" key="2">
    <citation type="submission" date="2025-08" db="UniProtKB">
        <authorList>
            <consortium name="Ensembl"/>
        </authorList>
    </citation>
    <scope>IDENTIFICATION</scope>
</reference>
<evidence type="ECO:0000256" key="1">
    <source>
        <dbReference type="ARBA" id="ARBA00022801"/>
    </source>
</evidence>
<feature type="domain" description="BD-FAE-like" evidence="2">
    <location>
        <begin position="54"/>
        <end position="204"/>
    </location>
</feature>
<dbReference type="Gene3D" id="3.40.50.1820">
    <property type="entry name" value="alpha/beta hydrolase"/>
    <property type="match status" value="1"/>
</dbReference>
<proteinExistence type="predicted"/>
<dbReference type="Pfam" id="PF20434">
    <property type="entry name" value="BD-FAE"/>
    <property type="match status" value="1"/>
</dbReference>
<reference evidence="4" key="1">
    <citation type="submission" date="2003-08" db="EMBL/GenBank/DDBJ databases">
        <authorList>
            <person name="Birren B."/>
            <person name="Nusbaum C."/>
            <person name="Abebe A."/>
            <person name="Abouelleil A."/>
            <person name="Adekoya E."/>
            <person name="Ait-zahra M."/>
            <person name="Allen N."/>
            <person name="Allen T."/>
            <person name="An P."/>
            <person name="Anderson M."/>
            <person name="Anderson S."/>
            <person name="Arachchi H."/>
            <person name="Armbruster J."/>
            <person name="Bachantsang P."/>
            <person name="Baldwin J."/>
            <person name="Barry A."/>
            <person name="Bayul T."/>
            <person name="Blitshsteyn B."/>
            <person name="Bloom T."/>
            <person name="Blye J."/>
            <person name="Boguslavskiy L."/>
            <person name="Borowsky M."/>
            <person name="Boukhgalter B."/>
            <person name="Brunache A."/>
            <person name="Butler J."/>
            <person name="Calixte N."/>
            <person name="Calvo S."/>
            <person name="Camarata J."/>
            <person name="Campo K."/>
            <person name="Chang J."/>
            <person name="Cheshatsang Y."/>
            <person name="Citroen M."/>
            <person name="Collymore A."/>
            <person name="Considine T."/>
            <person name="Cook A."/>
            <person name="Cooke P."/>
            <person name="Corum B."/>
            <person name="Cuomo C."/>
            <person name="David R."/>
            <person name="Dawoe T."/>
            <person name="Degray S."/>
            <person name="Dodge S."/>
            <person name="Dooley K."/>
            <person name="Dorje P."/>
            <person name="Dorjee K."/>
            <person name="Dorris L."/>
            <person name="Duffey N."/>
            <person name="Dupes A."/>
            <person name="Elkins T."/>
            <person name="Engels R."/>
            <person name="Erickson J."/>
            <person name="Farina A."/>
            <person name="Faro S."/>
            <person name="Ferreira P."/>
            <person name="Fischer H."/>
            <person name="Fitzgerald M."/>
            <person name="Foley K."/>
            <person name="Gage D."/>
            <person name="Galagan J."/>
            <person name="Gearin G."/>
            <person name="Gnerre S."/>
            <person name="Gnirke A."/>
            <person name="Goyette A."/>
            <person name="Graham J."/>
            <person name="Grandbois E."/>
            <person name="Gyaltsen K."/>
            <person name="Hafez N."/>
            <person name="Hagopian D."/>
            <person name="Hagos B."/>
            <person name="Hall J."/>
            <person name="Hatcher B."/>
            <person name="Heller A."/>
            <person name="Higgins H."/>
            <person name="Honan T."/>
            <person name="Horn A."/>
            <person name="Houde N."/>
            <person name="Hughes L."/>
            <person name="Hulme W."/>
            <person name="Husby E."/>
            <person name="Iliev I."/>
            <person name="Jaffe D."/>
            <person name="Jones C."/>
            <person name="Kamal M."/>
            <person name="Kamat A."/>
            <person name="Kamvysselis M."/>
            <person name="Karlsson E."/>
            <person name="Kells C."/>
            <person name="Kieu A."/>
            <person name="Kisner P."/>
            <person name="Kodira C."/>
            <person name="Kulbokas E."/>
            <person name="Labutti K."/>
            <person name="Lama D."/>
            <person name="Landers T."/>
            <person name="Leger J."/>
            <person name="Levine S."/>
            <person name="Lewis D."/>
            <person name="Lewis T."/>
            <person name="Lindblad-toh K."/>
            <person name="Liu X."/>
            <person name="Lokyitsang T."/>
            <person name="Lokyitsang Y."/>
            <person name="Lucien O."/>
            <person name="Lui A."/>
            <person name="Ma L.J."/>
            <person name="Mabbitt R."/>
            <person name="Macdonald J."/>
            <person name="Maclean C."/>
            <person name="Major J."/>
            <person name="Manning J."/>
            <person name="Marabella R."/>
            <person name="Maru K."/>
            <person name="Matthews C."/>
            <person name="Mauceli E."/>
            <person name="Mccarthy M."/>
            <person name="Mcdonough S."/>
            <person name="Mcghee T."/>
            <person name="Meldrim J."/>
            <person name="Meneus L."/>
            <person name="Mesirov J."/>
            <person name="Mihalev A."/>
            <person name="Mihova T."/>
            <person name="Mikkelsen T."/>
            <person name="Mlenga V."/>
            <person name="Moru K."/>
            <person name="Mozes J."/>
            <person name="Mulrain L."/>
            <person name="Munson G."/>
            <person name="Naylor J."/>
            <person name="Newes C."/>
            <person name="Nguyen C."/>
            <person name="Nguyen N."/>
            <person name="Nguyen T."/>
            <person name="Nicol R."/>
            <person name="Nielsen C."/>
            <person name="Nizzari M."/>
            <person name="Norbu C."/>
            <person name="Norbu N."/>
            <person name="O'donnell P."/>
            <person name="Okoawo O."/>
            <person name="O'leary S."/>
            <person name="Omotosho B."/>
            <person name="O'neill K."/>
            <person name="Osman S."/>
            <person name="Parker S."/>
            <person name="Perrin D."/>
            <person name="Phunkhang P."/>
            <person name="Piqani B."/>
            <person name="Purcell S."/>
            <person name="Rachupka T."/>
            <person name="Ramasamy U."/>
            <person name="Rameau R."/>
            <person name="Ray V."/>
            <person name="Raymond C."/>
            <person name="Retta R."/>
            <person name="Richardson S."/>
            <person name="Rise C."/>
            <person name="Rodriguez J."/>
            <person name="Rogers J."/>
            <person name="Rogov P."/>
            <person name="Rutman M."/>
            <person name="Schupbach R."/>
            <person name="Seaman C."/>
            <person name="Settipalli S."/>
            <person name="Sharpe T."/>
            <person name="Sheridan J."/>
            <person name="Sherpa N."/>
            <person name="Shi J."/>
            <person name="Smirnov S."/>
            <person name="Smith C."/>
            <person name="Sougnez C."/>
            <person name="Spencer B."/>
            <person name="Stalker J."/>
            <person name="Stange-thomann N."/>
            <person name="Stavropoulos S."/>
            <person name="Stetson K."/>
            <person name="Stone C."/>
            <person name="Stone S."/>
            <person name="Stubbs M."/>
            <person name="Talamas J."/>
            <person name="Tchuinga P."/>
            <person name="Tenzing P."/>
            <person name="Tesfaye S."/>
            <person name="Theodore J."/>
            <person name="Thoulutsang Y."/>
            <person name="Topham K."/>
            <person name="Towey S."/>
            <person name="Tsamla T."/>
            <person name="Tsomo N."/>
            <person name="Vallee D."/>
            <person name="Vassiliev H."/>
            <person name="Venkataraman V."/>
            <person name="Vinson J."/>
            <person name="Vo A."/>
            <person name="Wade C."/>
            <person name="Wang S."/>
            <person name="Wangchuk T."/>
            <person name="Wangdi T."/>
            <person name="Whittaker C."/>
            <person name="Wilkinson J."/>
            <person name="Wu Y."/>
            <person name="Wyman D."/>
            <person name="Yadav S."/>
            <person name="Yang S."/>
            <person name="Yang X."/>
            <person name="Yeager S."/>
            <person name="Yee E."/>
            <person name="Young G."/>
            <person name="Zainoun J."/>
            <person name="Zembeck L."/>
            <person name="Zimmer A."/>
            <person name="Zody M."/>
            <person name="Lander E."/>
        </authorList>
    </citation>
    <scope>NUCLEOTIDE SEQUENCE [LARGE SCALE GENOMIC DNA]</scope>
</reference>
<sequence>MSDEHSPSKYTNRLPAHQALEEFLRVLTEKSKLAREKYRVVQNIQYGDSDRQVVDIYYPDKVESETEVVFFFHGGYWQEGNPEMYGLTAIPVAQAGKICVVVGTDLTPHVSFSTILEQCRKAICHFANFFPLTSKITISGHSSGGHLCAMLLSTDWSVFGKDISSYLERTLRKAVLICGIFELQHLKETRENENLKLTTEEAIKNSPISAHNIKTLKENISNFGCELVLVCVENDAPTILQWNDAYLKELKSNNVHVTYKLLNGIDHFNVIQNITDPASPLAQIIVQ</sequence>
<dbReference type="GO" id="GO:0016787">
    <property type="term" value="F:hydrolase activity"/>
    <property type="evidence" value="ECO:0007669"/>
    <property type="project" value="UniProtKB-KW"/>
</dbReference>
<accession>H2YJE2</accession>
<dbReference type="STRING" id="51511.ENSCSAVP00000005441"/>